<organism evidence="2 3">
    <name type="scientific">Salinivibrio kushneri</name>
    <dbReference type="NCBI Taxonomy" id="1908198"/>
    <lineage>
        <taxon>Bacteria</taxon>
        <taxon>Pseudomonadati</taxon>
        <taxon>Pseudomonadota</taxon>
        <taxon>Gammaproteobacteria</taxon>
        <taxon>Vibrionales</taxon>
        <taxon>Vibrionaceae</taxon>
        <taxon>Salinivibrio</taxon>
    </lineage>
</organism>
<dbReference type="EMBL" id="MUEO01000036">
    <property type="protein sequence ID" value="OOE42700.1"/>
    <property type="molecule type" value="Genomic_DNA"/>
</dbReference>
<gene>
    <name evidence="2" type="ORF">BZG09_12750</name>
</gene>
<evidence type="ECO:0000313" key="2">
    <source>
        <dbReference type="EMBL" id="OOE42700.1"/>
    </source>
</evidence>
<sequence>MYVLVCEQPFNGTFCPSGAQSVTLDTLLAQAGTSPLTMDFVLAVMPQVLAFLALCWGFSAVRRFIWR</sequence>
<proteinExistence type="predicted"/>
<comment type="caution">
    <text evidence="2">The sequence shown here is derived from an EMBL/GenBank/DDBJ whole genome shotgun (WGS) entry which is preliminary data.</text>
</comment>
<evidence type="ECO:0000313" key="3">
    <source>
        <dbReference type="Proteomes" id="UP000188726"/>
    </source>
</evidence>
<name>A0AB36K515_9GAMM</name>
<accession>A0AB36K515</accession>
<dbReference type="AlphaFoldDB" id="A0AB36K515"/>
<reference evidence="2 3" key="1">
    <citation type="journal article" date="2017" name="Genome Announc.">
        <title>Draft Genome Sequences of Salinivibrio proteolyticus, Salinivibrio sharmensis, Salinivibrio siamensis, Salinivibrio costicola subsp. alcaliphilus, Salinivibrio costicola subsp. vallismortis, and 29 New Isolates Belonging to the Genus Salinivibrio.</title>
        <authorList>
            <person name="Lopez-Hermoso C."/>
            <person name="de la Haba R.R."/>
            <person name="Sanchez-Porro C."/>
            <person name="Bayliss S.C."/>
            <person name="Feil E.J."/>
            <person name="Ventosa A."/>
        </authorList>
    </citation>
    <scope>NUCLEOTIDE SEQUENCE [LARGE SCALE GENOMIC DNA]</scope>
    <source>
        <strain evidence="2 3">IC202</strain>
    </source>
</reference>
<evidence type="ECO:0000256" key="1">
    <source>
        <dbReference type="SAM" id="Phobius"/>
    </source>
</evidence>
<keyword evidence="1" id="KW-0472">Membrane</keyword>
<keyword evidence="1" id="KW-1133">Transmembrane helix</keyword>
<protein>
    <submittedName>
        <fullName evidence="2">Uncharacterized protein</fullName>
    </submittedName>
</protein>
<keyword evidence="1" id="KW-0812">Transmembrane</keyword>
<dbReference type="Proteomes" id="UP000188726">
    <property type="component" value="Unassembled WGS sequence"/>
</dbReference>
<feature type="transmembrane region" description="Helical" evidence="1">
    <location>
        <begin position="40"/>
        <end position="61"/>
    </location>
</feature>